<dbReference type="InterPro" id="IPR038109">
    <property type="entry name" value="DNA_bind_recomb_sf"/>
</dbReference>
<dbReference type="EMBL" id="FNTY01000002">
    <property type="protein sequence ID" value="SEF00803.1"/>
    <property type="molecule type" value="Genomic_DNA"/>
</dbReference>
<protein>
    <submittedName>
        <fullName evidence="5">Site-specific DNA recombinase</fullName>
    </submittedName>
</protein>
<proteinExistence type="predicted"/>
<sequence length="586" mass="67438">MPSAYAYVRYSSTVQSSGDSVDRQTSPLKAFTHETGVDVVETIIDEGVSSFRGDNANKGKFKEVLSRIDRGIIRHGDYLVVESIDRITRQRVLDGVELLQSILKKGVRIYTTTDSRCYSYDDPDRDFETLIMISLIAKRANEESEIKSRRRKSAWNKAKLAAAENGKKFNAHNPPYGYRYDGVTDQFVIVEDEASEIREIFKLLKTMGVSNATRQVNLNSKRKWTSRHVALMIENKYPLGMLMSQKRNEKKEKVFIEYIEEYYPKIISQTSFNDAVSSMRSRKDRKYYGNTTIGSTNIFRHVIKCAVCGETMMFEKQKNQKGVMYPYFHCFTRKELKGQCDQRFRFDLAFGMLLQAMLVMQSNVPSGIRRGRIELNKEEIKRWAEIKQQASSFDGYIFRRFKVNPDELSKRRNGMAVFGNDLNSFLSDDKTSQEALGGELAAATEVLAGLRAKYENFEKSIDGYEGKIPMFIIKNMGNLEAAIDEQIVLVDKLSSEYGSSVTDIKLTTYEDVVERFRTEQGRLELNQFFKASGIQFKFKYDRTARGIHMWVSRSGQEILSLSRKFPFHKPLADFGIPRLADLYEQI</sequence>
<keyword evidence="3" id="KW-0175">Coiled coil</keyword>
<dbReference type="InterPro" id="IPR006119">
    <property type="entry name" value="Resolv_N"/>
</dbReference>
<dbReference type="SMART" id="SM00857">
    <property type="entry name" value="Resolvase"/>
    <property type="match status" value="1"/>
</dbReference>
<dbReference type="RefSeq" id="WP_084317803.1">
    <property type="nucleotide sequence ID" value="NZ_FNTY01000002.1"/>
</dbReference>
<dbReference type="Pfam" id="PF00239">
    <property type="entry name" value="Resolvase"/>
    <property type="match status" value="1"/>
</dbReference>
<dbReference type="SUPFAM" id="SSF53041">
    <property type="entry name" value="Resolvase-like"/>
    <property type="match status" value="1"/>
</dbReference>
<dbReference type="PANTHER" id="PTHR30461:SF2">
    <property type="entry name" value="SERINE RECOMBINASE PINE-RELATED"/>
    <property type="match status" value="1"/>
</dbReference>
<evidence type="ECO:0000313" key="6">
    <source>
        <dbReference type="Proteomes" id="UP000198985"/>
    </source>
</evidence>
<gene>
    <name evidence="5" type="ORF">SAMN04490194_6062</name>
</gene>
<dbReference type="AlphaFoldDB" id="A0A1H5NGS2"/>
<dbReference type="InterPro" id="IPR050639">
    <property type="entry name" value="SSR_resolvase"/>
</dbReference>
<dbReference type="Gene3D" id="3.90.1750.20">
    <property type="entry name" value="Putative Large Serine Recombinase, Chain B, Domain 2"/>
    <property type="match status" value="1"/>
</dbReference>
<keyword evidence="2" id="KW-0233">DNA recombination</keyword>
<reference evidence="5 6" key="1">
    <citation type="submission" date="2016-10" db="EMBL/GenBank/DDBJ databases">
        <authorList>
            <person name="de Groot N.N."/>
        </authorList>
    </citation>
    <scope>NUCLEOTIDE SEQUENCE [LARGE SCALE GENOMIC DNA]</scope>
    <source>
        <strain evidence="5 6">BS3662</strain>
    </source>
</reference>
<dbReference type="GO" id="GO:0000150">
    <property type="term" value="F:DNA strand exchange activity"/>
    <property type="evidence" value="ECO:0007669"/>
    <property type="project" value="InterPro"/>
</dbReference>
<evidence type="ECO:0000313" key="5">
    <source>
        <dbReference type="EMBL" id="SEF00803.1"/>
    </source>
</evidence>
<dbReference type="InterPro" id="IPR011109">
    <property type="entry name" value="DNA_bind_recombinase_dom"/>
</dbReference>
<dbReference type="Pfam" id="PF13408">
    <property type="entry name" value="Zn_ribbon_recom"/>
    <property type="match status" value="1"/>
</dbReference>
<dbReference type="PANTHER" id="PTHR30461">
    <property type="entry name" value="DNA-INVERTASE FROM LAMBDOID PROPHAGE"/>
    <property type="match status" value="1"/>
</dbReference>
<dbReference type="InterPro" id="IPR036162">
    <property type="entry name" value="Resolvase-like_N_sf"/>
</dbReference>
<dbReference type="GO" id="GO:0003677">
    <property type="term" value="F:DNA binding"/>
    <property type="evidence" value="ECO:0007669"/>
    <property type="project" value="UniProtKB-KW"/>
</dbReference>
<feature type="domain" description="Resolvase/invertase-type recombinase catalytic" evidence="4">
    <location>
        <begin position="3"/>
        <end position="162"/>
    </location>
</feature>
<evidence type="ECO:0000259" key="4">
    <source>
        <dbReference type="PROSITE" id="PS51736"/>
    </source>
</evidence>
<dbReference type="Gene3D" id="3.40.50.1390">
    <property type="entry name" value="Resolvase, N-terminal catalytic domain"/>
    <property type="match status" value="1"/>
</dbReference>
<dbReference type="InterPro" id="IPR025827">
    <property type="entry name" value="Zn_ribbon_recom_dom"/>
</dbReference>
<organism evidence="5 6">
    <name type="scientific">Pseudomonas migulae</name>
    <dbReference type="NCBI Taxonomy" id="78543"/>
    <lineage>
        <taxon>Bacteria</taxon>
        <taxon>Pseudomonadati</taxon>
        <taxon>Pseudomonadota</taxon>
        <taxon>Gammaproteobacteria</taxon>
        <taxon>Pseudomonadales</taxon>
        <taxon>Pseudomonadaceae</taxon>
        <taxon>Pseudomonas</taxon>
    </lineage>
</organism>
<name>A0A1H5NGS2_9PSED</name>
<evidence type="ECO:0000256" key="2">
    <source>
        <dbReference type="ARBA" id="ARBA00023172"/>
    </source>
</evidence>
<feature type="coiled-coil region" evidence="3">
    <location>
        <begin position="440"/>
        <end position="467"/>
    </location>
</feature>
<evidence type="ECO:0000256" key="1">
    <source>
        <dbReference type="ARBA" id="ARBA00023125"/>
    </source>
</evidence>
<dbReference type="Proteomes" id="UP000198985">
    <property type="component" value="Unassembled WGS sequence"/>
</dbReference>
<keyword evidence="1" id="KW-0238">DNA-binding</keyword>
<dbReference type="PROSITE" id="PS51736">
    <property type="entry name" value="RECOMBINASES_3"/>
    <property type="match status" value="1"/>
</dbReference>
<dbReference type="CDD" id="cd00338">
    <property type="entry name" value="Ser_Recombinase"/>
    <property type="match status" value="1"/>
</dbReference>
<accession>A0A1H5NGS2</accession>
<dbReference type="Pfam" id="PF07508">
    <property type="entry name" value="Recombinase"/>
    <property type="match status" value="1"/>
</dbReference>
<evidence type="ECO:0000256" key="3">
    <source>
        <dbReference type="SAM" id="Coils"/>
    </source>
</evidence>